<dbReference type="OrthoDB" id="6151406at2759"/>
<keyword evidence="2" id="KW-1015">Disulfide bond</keyword>
<dbReference type="PANTHER" id="PTHR11481:SF64">
    <property type="entry name" value="FC RECEPTOR-LIKE PROTEIN 4"/>
    <property type="match status" value="1"/>
</dbReference>
<dbReference type="SUPFAM" id="SSF48726">
    <property type="entry name" value="Immunoglobulin"/>
    <property type="match status" value="2"/>
</dbReference>
<dbReference type="Proteomes" id="UP000515145">
    <property type="component" value="Chromosome 5"/>
</dbReference>
<dbReference type="PANTHER" id="PTHR11481">
    <property type="entry name" value="IMMUNOGLOBULIN FC RECEPTOR"/>
    <property type="match status" value="1"/>
</dbReference>
<dbReference type="GO" id="GO:0007166">
    <property type="term" value="P:cell surface receptor signaling pathway"/>
    <property type="evidence" value="ECO:0007669"/>
    <property type="project" value="TreeGrafter"/>
</dbReference>
<dbReference type="GO" id="GO:0009897">
    <property type="term" value="C:external side of plasma membrane"/>
    <property type="evidence" value="ECO:0007669"/>
    <property type="project" value="TreeGrafter"/>
</dbReference>
<organism evidence="5 6">
    <name type="scientific">Parambassis ranga</name>
    <name type="common">Indian glassy fish</name>
    <dbReference type="NCBI Taxonomy" id="210632"/>
    <lineage>
        <taxon>Eukaryota</taxon>
        <taxon>Metazoa</taxon>
        <taxon>Chordata</taxon>
        <taxon>Craniata</taxon>
        <taxon>Vertebrata</taxon>
        <taxon>Euteleostomi</taxon>
        <taxon>Actinopterygii</taxon>
        <taxon>Neopterygii</taxon>
        <taxon>Teleostei</taxon>
        <taxon>Neoteleostei</taxon>
        <taxon>Acanthomorphata</taxon>
        <taxon>Ovalentaria</taxon>
        <taxon>Ambassidae</taxon>
        <taxon>Parambassis</taxon>
    </lineage>
</organism>
<dbReference type="InterPro" id="IPR013783">
    <property type="entry name" value="Ig-like_fold"/>
</dbReference>
<sequence length="246" mass="26976">MEVTSLCLLLSATLNIHPHRSHFFWYEHIALSCETAALTSGNWTVKRNTSSQTFEPCSAGWGIPQGSSCIVQYAYPADSGVYWCESEQGCCSSSLNITIAGGAVIIGAPPLPVTEGDEVTLSCHYREDENGKATSNFSAKYYKNGVFRGTYPTGTMTFTSVSTSDEGFYTCEHPTQGESPQSWMSIRRRAQPPPLPPPPPPVLSVPRLVCIILLIIVYVVLSVVCVTVHRKWPRARAEAKRVSDQL</sequence>
<dbReference type="AlphaFoldDB" id="A0A6P7I0J9"/>
<dbReference type="Pfam" id="PF13895">
    <property type="entry name" value="Ig_2"/>
    <property type="match status" value="1"/>
</dbReference>
<name>A0A6P7I0J9_9TELE</name>
<keyword evidence="1" id="KW-0732">Signal</keyword>
<dbReference type="Gene3D" id="2.60.40.10">
    <property type="entry name" value="Immunoglobulins"/>
    <property type="match status" value="2"/>
</dbReference>
<dbReference type="InterPro" id="IPR007110">
    <property type="entry name" value="Ig-like_dom"/>
</dbReference>
<evidence type="ECO:0000256" key="1">
    <source>
        <dbReference type="ARBA" id="ARBA00022729"/>
    </source>
</evidence>
<dbReference type="InterPro" id="IPR003599">
    <property type="entry name" value="Ig_sub"/>
</dbReference>
<evidence type="ECO:0000256" key="3">
    <source>
        <dbReference type="SAM" id="Phobius"/>
    </source>
</evidence>
<dbReference type="SMART" id="SM00409">
    <property type="entry name" value="IG"/>
    <property type="match status" value="1"/>
</dbReference>
<gene>
    <name evidence="6" type="primary">LOC114435761</name>
</gene>
<dbReference type="InterPro" id="IPR036179">
    <property type="entry name" value="Ig-like_dom_sf"/>
</dbReference>
<dbReference type="RefSeq" id="XP_028261505.1">
    <property type="nucleotide sequence ID" value="XM_028405704.1"/>
</dbReference>
<evidence type="ECO:0000313" key="6">
    <source>
        <dbReference type="RefSeq" id="XP_028261505.1"/>
    </source>
</evidence>
<keyword evidence="3" id="KW-0472">Membrane</keyword>
<evidence type="ECO:0000256" key="2">
    <source>
        <dbReference type="ARBA" id="ARBA00023157"/>
    </source>
</evidence>
<protein>
    <submittedName>
        <fullName evidence="6">Uncharacterized protein LOC114435761</fullName>
    </submittedName>
</protein>
<dbReference type="InterPro" id="IPR050488">
    <property type="entry name" value="Ig_Fc_receptor"/>
</dbReference>
<keyword evidence="3" id="KW-0812">Transmembrane</keyword>
<dbReference type="InParanoid" id="A0A6P7I0J9"/>
<proteinExistence type="predicted"/>
<feature type="transmembrane region" description="Helical" evidence="3">
    <location>
        <begin position="205"/>
        <end position="228"/>
    </location>
</feature>
<dbReference type="GeneID" id="114435761"/>
<evidence type="ECO:0000259" key="4">
    <source>
        <dbReference type="PROSITE" id="PS50835"/>
    </source>
</evidence>
<dbReference type="GO" id="GO:0006955">
    <property type="term" value="P:immune response"/>
    <property type="evidence" value="ECO:0007669"/>
    <property type="project" value="TreeGrafter"/>
</dbReference>
<accession>A0A6P7I0J9</accession>
<reference evidence="6" key="1">
    <citation type="submission" date="2025-08" db="UniProtKB">
        <authorList>
            <consortium name="RefSeq"/>
        </authorList>
    </citation>
    <scope>IDENTIFICATION</scope>
</reference>
<evidence type="ECO:0000313" key="5">
    <source>
        <dbReference type="Proteomes" id="UP000515145"/>
    </source>
</evidence>
<keyword evidence="3" id="KW-1133">Transmembrane helix</keyword>
<dbReference type="PROSITE" id="PS50835">
    <property type="entry name" value="IG_LIKE"/>
    <property type="match status" value="1"/>
</dbReference>
<feature type="domain" description="Ig-like" evidence="4">
    <location>
        <begin position="102"/>
        <end position="171"/>
    </location>
</feature>
<dbReference type="GO" id="GO:0004888">
    <property type="term" value="F:transmembrane signaling receptor activity"/>
    <property type="evidence" value="ECO:0007669"/>
    <property type="project" value="TreeGrafter"/>
</dbReference>
<keyword evidence="5" id="KW-1185">Reference proteome</keyword>